<dbReference type="EMBL" id="EQ973843">
    <property type="protein sequence ID" value="EEF42601.1"/>
    <property type="molecule type" value="Genomic_DNA"/>
</dbReference>
<evidence type="ECO:0000256" key="1">
    <source>
        <dbReference type="SAM" id="MobiDB-lite"/>
    </source>
</evidence>
<sequence>MSQLLYNPESPLQCRRRNPSNEIDEIFAGKKMKKPEQQKNDNADEDKEAEKPKSMKKEKKKKKNVQGNEGRWIHLLNLGGWFHYEELVISSSNAGERKVPSC</sequence>
<reference evidence="3" key="1">
    <citation type="journal article" date="2010" name="Nat. Biotechnol.">
        <title>Draft genome sequence of the oilseed species Ricinus communis.</title>
        <authorList>
            <person name="Chan A.P."/>
            <person name="Crabtree J."/>
            <person name="Zhao Q."/>
            <person name="Lorenzi H."/>
            <person name="Orvis J."/>
            <person name="Puiu D."/>
            <person name="Melake-Berhan A."/>
            <person name="Jones K.M."/>
            <person name="Redman J."/>
            <person name="Chen G."/>
            <person name="Cahoon E.B."/>
            <person name="Gedil M."/>
            <person name="Stanke M."/>
            <person name="Haas B.J."/>
            <person name="Wortman J.R."/>
            <person name="Fraser-Liggett C.M."/>
            <person name="Ravel J."/>
            <person name="Rabinowicz P.D."/>
        </authorList>
    </citation>
    <scope>NUCLEOTIDE SEQUENCE [LARGE SCALE GENOMIC DNA]</scope>
    <source>
        <strain evidence="3">cv. Hale</strain>
    </source>
</reference>
<dbReference type="AlphaFoldDB" id="B9S1D6"/>
<name>B9S1D6_RICCO</name>
<accession>B9S1D6</accession>
<keyword evidence="3" id="KW-1185">Reference proteome</keyword>
<gene>
    <name evidence="2" type="ORF">RCOM_1657020</name>
</gene>
<proteinExistence type="predicted"/>
<protein>
    <submittedName>
        <fullName evidence="2">Uncharacterized protein</fullName>
    </submittedName>
</protein>
<evidence type="ECO:0000313" key="2">
    <source>
        <dbReference type="EMBL" id="EEF42601.1"/>
    </source>
</evidence>
<feature type="region of interest" description="Disordered" evidence="1">
    <location>
        <begin position="1"/>
        <end position="69"/>
    </location>
</feature>
<organism evidence="2 3">
    <name type="scientific">Ricinus communis</name>
    <name type="common">Castor bean</name>
    <dbReference type="NCBI Taxonomy" id="3988"/>
    <lineage>
        <taxon>Eukaryota</taxon>
        <taxon>Viridiplantae</taxon>
        <taxon>Streptophyta</taxon>
        <taxon>Embryophyta</taxon>
        <taxon>Tracheophyta</taxon>
        <taxon>Spermatophyta</taxon>
        <taxon>Magnoliopsida</taxon>
        <taxon>eudicotyledons</taxon>
        <taxon>Gunneridae</taxon>
        <taxon>Pentapetalae</taxon>
        <taxon>rosids</taxon>
        <taxon>fabids</taxon>
        <taxon>Malpighiales</taxon>
        <taxon>Euphorbiaceae</taxon>
        <taxon>Acalyphoideae</taxon>
        <taxon>Acalypheae</taxon>
        <taxon>Ricinus</taxon>
    </lineage>
</organism>
<feature type="compositionally biased region" description="Basic and acidic residues" evidence="1">
    <location>
        <begin position="34"/>
        <end position="55"/>
    </location>
</feature>
<dbReference type="InParanoid" id="B9S1D6"/>
<evidence type="ECO:0000313" key="3">
    <source>
        <dbReference type="Proteomes" id="UP000008311"/>
    </source>
</evidence>
<dbReference type="Proteomes" id="UP000008311">
    <property type="component" value="Unassembled WGS sequence"/>
</dbReference>